<proteinExistence type="predicted"/>
<dbReference type="SUPFAM" id="SSF48008">
    <property type="entry name" value="GntR ligand-binding domain-like"/>
    <property type="match status" value="1"/>
</dbReference>
<evidence type="ECO:0000256" key="2">
    <source>
        <dbReference type="ARBA" id="ARBA00023125"/>
    </source>
</evidence>
<dbReference type="PROSITE" id="PS50949">
    <property type="entry name" value="HTH_GNTR"/>
    <property type="match status" value="1"/>
</dbReference>
<evidence type="ECO:0000313" key="5">
    <source>
        <dbReference type="EMBL" id="VTZ88041.1"/>
    </source>
</evidence>
<dbReference type="EMBL" id="CABFNH010000001">
    <property type="protein sequence ID" value="VTZ88041.1"/>
    <property type="molecule type" value="Genomic_DNA"/>
</dbReference>
<feature type="domain" description="HTH gntR-type" evidence="4">
    <location>
        <begin position="3"/>
        <end position="70"/>
    </location>
</feature>
<protein>
    <submittedName>
        <fullName evidence="5">HTH-type transcriptional repressor RspR</fullName>
    </submittedName>
</protein>
<dbReference type="RefSeq" id="WP_143112546.1">
    <property type="nucleotide sequence ID" value="NZ_CABFNH010000001.1"/>
</dbReference>
<dbReference type="SMART" id="SM00345">
    <property type="entry name" value="HTH_GNTR"/>
    <property type="match status" value="1"/>
</dbReference>
<sequence length="223" mass="26628">MDTNIRDDAYNQIKYNIIHFHYLPQQKVSEKMISTSLKLGRTPVREAIIRIEREGLIEVIPQSGTYITTIDMHLAKESRFVRESIEENVMQQAVVRVNDKNIQLLNRNMKKQELAAQSKATDDFFDLDQDFHHTFYKIAGHDSVWQWLQLNTIQLDRFRRLRLKVPGLDWQTLLRHHQNILNAFTNKDIDELKYLTHIHTHLMLDEQQKVVERYPNYFTNIDI</sequence>
<keyword evidence="2" id="KW-0238">DNA-binding</keyword>
<dbReference type="Pfam" id="PF00392">
    <property type="entry name" value="GntR"/>
    <property type="match status" value="1"/>
</dbReference>
<name>A0A508YHR9_LIMMU</name>
<evidence type="ECO:0000256" key="1">
    <source>
        <dbReference type="ARBA" id="ARBA00023015"/>
    </source>
</evidence>
<dbReference type="InterPro" id="IPR011711">
    <property type="entry name" value="GntR_C"/>
</dbReference>
<dbReference type="Proteomes" id="UP000365705">
    <property type="component" value="Unassembled WGS sequence"/>
</dbReference>
<dbReference type="InterPro" id="IPR008920">
    <property type="entry name" value="TF_FadR/GntR_C"/>
</dbReference>
<dbReference type="InterPro" id="IPR036390">
    <property type="entry name" value="WH_DNA-bd_sf"/>
</dbReference>
<dbReference type="PANTHER" id="PTHR43537">
    <property type="entry name" value="TRANSCRIPTIONAL REGULATOR, GNTR FAMILY"/>
    <property type="match status" value="1"/>
</dbReference>
<accession>A0A508YHR9</accession>
<dbReference type="InterPro" id="IPR000524">
    <property type="entry name" value="Tscrpt_reg_HTH_GntR"/>
</dbReference>
<dbReference type="SMART" id="SM00895">
    <property type="entry name" value="FCD"/>
    <property type="match status" value="1"/>
</dbReference>
<dbReference type="Gene3D" id="1.20.120.530">
    <property type="entry name" value="GntR ligand-binding domain-like"/>
    <property type="match status" value="1"/>
</dbReference>
<dbReference type="Gene3D" id="1.10.10.10">
    <property type="entry name" value="Winged helix-like DNA-binding domain superfamily/Winged helix DNA-binding domain"/>
    <property type="match status" value="1"/>
</dbReference>
<dbReference type="PANTHER" id="PTHR43537:SF6">
    <property type="entry name" value="HTH-TYPE TRANSCRIPTIONAL REPRESSOR RSPR"/>
    <property type="match status" value="1"/>
</dbReference>
<dbReference type="GO" id="GO:0003677">
    <property type="term" value="F:DNA binding"/>
    <property type="evidence" value="ECO:0007669"/>
    <property type="project" value="UniProtKB-KW"/>
</dbReference>
<gene>
    <name evidence="5" type="primary">rspR_2</name>
    <name evidence="5" type="ORF">LMUP508_00150</name>
</gene>
<dbReference type="AlphaFoldDB" id="A0A508YHR9"/>
<keyword evidence="3" id="KW-0804">Transcription</keyword>
<evidence type="ECO:0000313" key="6">
    <source>
        <dbReference type="Proteomes" id="UP000365705"/>
    </source>
</evidence>
<evidence type="ECO:0000256" key="3">
    <source>
        <dbReference type="ARBA" id="ARBA00023163"/>
    </source>
</evidence>
<reference evidence="5 6" key="1">
    <citation type="submission" date="2019-06" db="EMBL/GenBank/DDBJ databases">
        <authorList>
            <person name="Rodrigo-Torres L."/>
            <person name="Arahal R. D."/>
            <person name="Lucena T."/>
        </authorList>
    </citation>
    <scope>NUCLEOTIDE SEQUENCE [LARGE SCALE GENOMIC DNA]</scope>
    <source>
        <strain evidence="5 6">INIA P508</strain>
    </source>
</reference>
<organism evidence="5 6">
    <name type="scientific">Limosilactobacillus mucosae</name>
    <name type="common">Lactobacillus mucosae</name>
    <dbReference type="NCBI Taxonomy" id="97478"/>
    <lineage>
        <taxon>Bacteria</taxon>
        <taxon>Bacillati</taxon>
        <taxon>Bacillota</taxon>
        <taxon>Bacilli</taxon>
        <taxon>Lactobacillales</taxon>
        <taxon>Lactobacillaceae</taxon>
        <taxon>Limosilactobacillus</taxon>
    </lineage>
</organism>
<dbReference type="GO" id="GO:0003700">
    <property type="term" value="F:DNA-binding transcription factor activity"/>
    <property type="evidence" value="ECO:0007669"/>
    <property type="project" value="InterPro"/>
</dbReference>
<evidence type="ECO:0000259" key="4">
    <source>
        <dbReference type="PROSITE" id="PS50949"/>
    </source>
</evidence>
<dbReference type="InterPro" id="IPR036388">
    <property type="entry name" value="WH-like_DNA-bd_sf"/>
</dbReference>
<dbReference type="SUPFAM" id="SSF46785">
    <property type="entry name" value="Winged helix' DNA-binding domain"/>
    <property type="match status" value="1"/>
</dbReference>
<dbReference type="Pfam" id="PF07729">
    <property type="entry name" value="FCD"/>
    <property type="match status" value="1"/>
</dbReference>
<keyword evidence="1" id="KW-0805">Transcription regulation</keyword>